<evidence type="ECO:0000259" key="6">
    <source>
        <dbReference type="PROSITE" id="PS52004"/>
    </source>
</evidence>
<dbReference type="SMART" id="SM00827">
    <property type="entry name" value="PKS_AT"/>
    <property type="match status" value="1"/>
</dbReference>
<comment type="caution">
    <text evidence="7">The sequence shown here is derived from an EMBL/GenBank/DDBJ whole genome shotgun (WGS) entry which is preliminary data.</text>
</comment>
<keyword evidence="1" id="KW-0596">Phosphopantetheine</keyword>
<dbReference type="InterPro" id="IPR052568">
    <property type="entry name" value="PKS-FAS_Synthase"/>
</dbReference>
<sequence length="1662" mass="182023">MEKIAIIGLSCLFPDAQNPEEFWRNLIGQKDSKSLATAEDLGVDPAYFYDQDKSKADRTYSLMGGYIRDFQFNADEYALPSELIASLDPICKGSLYVAKQALESSSYFGNAEVLAKCGVILGNLSFPTKFSNQLFAPIYQQTIEPALRELVQQESLQLQALPTMAQASPYNAMTSSLPSAVVAQALSLAGINFSLDAACSSSLYAVNLASHYLRSHQADLMLAGAVSYSDPLFIRMLFSGVQAYPSNGISSPLDKSSRGLTPADGVGMLVLKRYSDALRDGDRIYATVCGTGLSNDGRGKHLLSPNQQGQVLAFERAYNQAGITPQDIDYLECHATGTLLGDSTELSSIDAFFGKYQASPLVGSVKSNVGHLLTAAGVVGMIKIILSMSKGVIAPTINLNEPMSSPKQVISPEQIVRASTPWPNKDSPKRAAISAFGFGGTNAHLILEQPKPPQAMPDIWAEDSEPVATAKMAIVGMDALFGTCDGLEAFDRSIYEGKQHFIPLPPKRWQGIEQQEQLLKDYGFEDSQAPLGAYIQDFEIDTLRFKIPPNEVEKLNPQQLLTIKVADRALQDAKLEEGGNVAVIIAMETDPAIHQLQERWHLPWQIEQGLTKESLSLPDEQLSQLQTILKDSIHHQAGTSEYVGYVGNIIASRISSVWNFNGPAFTLSAGENSVFKALEVAQMLISSGAVEAVVIGAVDLAGSPENILLRNQLAKINTGVHTLSFDEKANGWMPGEGAGVVVLKSIEAARQEQSRIYAVIDAISLVQSTQAQTKVSTLNNFPALPNSEAVKTACQQACQLAGIQPTDINYLEVFGSGIPQEDKSEIEGLIEAYRTSSSDLSCAIGSVKANIGHTYVASGMASLIKTALCLYHRYIPPVPQWSSPKMPEVWQGSPFYVDTAAKGWCLASEATKRIAAINGLGIDGTYAHLILSEELNQAERSNNYLQQMPFYLFPIAADESAALLEQLSTLEKTIADCDSLPIAASETFAVFQQQREATYKLAILGKDKVSLEREIKRAFQGVPKAFEQGKDWQTPGGSYFTAKPVGKDGKIAFVYPGAFNAYLGIARDLFRLFPKLFDDSVAQGTDSSLTRLERLFCPRSLHKFSRRELEVLEQELLDNGLGMLEAGVGLSGLLTTVMSDYFQVQADCTFGYSLGEISMICAQGVWASFHEVGTALNSSPLFCSRLSGSKDTVREYWGLSQDDDSQSADFWSTYVLMAPAEEVRECVKGEKRVYLTHVNTPTEVVIAGDKQACQRVKQTLKCEGFSLPLDHVLHCEAMASEYGEIVKINTLPIQNTPETVFYSAADYQPVKLESKSIGHNIGKALCQQLDFPRLINRVYEDGVRIFIEAGAGGTCSRWIDVNLKDKEHLSVTLDKRGADEHGCLLRGLARLLSHGVALDLSLLYCQLPAATTHQKSIVKTITLGGEWIQAKILRESNKEIFKNRVFQVLTQEDKAQQFLSNSNEFEVIEETRNKEQETGNDETGTPTSTDYRIEAGYSNLYSLSVPPKQTIIEQEKPSNFCPLPLTFSSKNATLGEDYVDDLCSNSASAENQVKGEIGNNSESTINLQFYPEIKSKQEDNQQLTIPSETASSSVGVIDTPSLLNPYYQQLSENNSGLSQTYSFFLQAQKESLKQMQKIIQNQINFSQQLLEQESVITNQDDS</sequence>
<dbReference type="PANTHER" id="PTHR43074">
    <property type="entry name" value="OMEGA-3 POLYUNSATURATED FATTY ACID SYNTHASE PFAB-RELATED"/>
    <property type="match status" value="1"/>
</dbReference>
<evidence type="ECO:0000256" key="5">
    <source>
        <dbReference type="SAM" id="MobiDB-lite"/>
    </source>
</evidence>
<protein>
    <submittedName>
        <fullName evidence="7">Beta-ketoacyl synthase</fullName>
    </submittedName>
</protein>
<dbReference type="Gene3D" id="3.30.70.3290">
    <property type="match status" value="1"/>
</dbReference>
<dbReference type="Pfam" id="PF00109">
    <property type="entry name" value="ketoacyl-synt"/>
    <property type="match status" value="2"/>
</dbReference>
<evidence type="ECO:0000256" key="2">
    <source>
        <dbReference type="ARBA" id="ARBA00022553"/>
    </source>
</evidence>
<dbReference type="GO" id="GO:0004315">
    <property type="term" value="F:3-oxoacyl-[acyl-carrier-protein] synthase activity"/>
    <property type="evidence" value="ECO:0007669"/>
    <property type="project" value="InterPro"/>
</dbReference>
<dbReference type="SMART" id="SM00825">
    <property type="entry name" value="PKS_KS"/>
    <property type="match status" value="1"/>
</dbReference>
<dbReference type="InterPro" id="IPR016036">
    <property type="entry name" value="Malonyl_transacylase_ACP-bd"/>
</dbReference>
<dbReference type="CDD" id="cd00833">
    <property type="entry name" value="PKS"/>
    <property type="match status" value="2"/>
</dbReference>
<dbReference type="InterPro" id="IPR020841">
    <property type="entry name" value="PKS_Beta-ketoAc_synthase_dom"/>
</dbReference>
<gene>
    <name evidence="7" type="ORF">F6J89_06310</name>
</gene>
<accession>A0A6B3N0Q9</accession>
<comment type="similarity">
    <text evidence="4">Belongs to the thiolase-like superfamily. Beta-ketoacyl-ACP synthases family.</text>
</comment>
<dbReference type="PANTHER" id="PTHR43074:SF1">
    <property type="entry name" value="BETA-KETOACYL SYNTHASE FAMILY PROTEIN-RELATED"/>
    <property type="match status" value="1"/>
</dbReference>
<keyword evidence="3 4" id="KW-0808">Transferase</keyword>
<dbReference type="InterPro" id="IPR018201">
    <property type="entry name" value="Ketoacyl_synth_AS"/>
</dbReference>
<dbReference type="EMBL" id="JAAHFQ010000084">
    <property type="protein sequence ID" value="NER27246.1"/>
    <property type="molecule type" value="Genomic_DNA"/>
</dbReference>
<organism evidence="7">
    <name type="scientific">Symploca sp. SIO1C4</name>
    <dbReference type="NCBI Taxonomy" id="2607765"/>
    <lineage>
        <taxon>Bacteria</taxon>
        <taxon>Bacillati</taxon>
        <taxon>Cyanobacteriota</taxon>
        <taxon>Cyanophyceae</taxon>
        <taxon>Coleofasciculales</taxon>
        <taxon>Coleofasciculaceae</taxon>
        <taxon>Symploca</taxon>
    </lineage>
</organism>
<dbReference type="InterPro" id="IPR016035">
    <property type="entry name" value="Acyl_Trfase/lysoPLipase"/>
</dbReference>
<dbReference type="GO" id="GO:0006633">
    <property type="term" value="P:fatty acid biosynthetic process"/>
    <property type="evidence" value="ECO:0007669"/>
    <property type="project" value="InterPro"/>
</dbReference>
<feature type="compositionally biased region" description="Polar residues" evidence="5">
    <location>
        <begin position="1481"/>
        <end position="1490"/>
    </location>
</feature>
<evidence type="ECO:0000256" key="3">
    <source>
        <dbReference type="ARBA" id="ARBA00022679"/>
    </source>
</evidence>
<dbReference type="InterPro" id="IPR014030">
    <property type="entry name" value="Ketoacyl_synth_N"/>
</dbReference>
<reference evidence="7" key="1">
    <citation type="submission" date="2019-11" db="EMBL/GenBank/DDBJ databases">
        <title>Genomic insights into an expanded diversity of filamentous marine cyanobacteria reveals the extraordinary biosynthetic potential of Moorea and Okeania.</title>
        <authorList>
            <person name="Ferreira Leao T."/>
            <person name="Wang M."/>
            <person name="Moss N."/>
            <person name="Da Silva R."/>
            <person name="Sanders J."/>
            <person name="Nurk S."/>
            <person name="Gurevich A."/>
            <person name="Humphrey G."/>
            <person name="Reher R."/>
            <person name="Zhu Q."/>
            <person name="Belda-Ferre P."/>
            <person name="Glukhov E."/>
            <person name="Rex R."/>
            <person name="Dorrestein P.C."/>
            <person name="Knight R."/>
            <person name="Pevzner P."/>
            <person name="Gerwick W.H."/>
            <person name="Gerwick L."/>
        </authorList>
    </citation>
    <scope>NUCLEOTIDE SEQUENCE</scope>
    <source>
        <strain evidence="7">SIO1C4</strain>
    </source>
</reference>
<dbReference type="SUPFAM" id="SSF52151">
    <property type="entry name" value="FabD/lysophospholipase-like"/>
    <property type="match status" value="1"/>
</dbReference>
<evidence type="ECO:0000256" key="1">
    <source>
        <dbReference type="ARBA" id="ARBA00022450"/>
    </source>
</evidence>
<dbReference type="Gene3D" id="3.40.366.10">
    <property type="entry name" value="Malonyl-Coenzyme A Acyl Carrier Protein, domain 2"/>
    <property type="match status" value="2"/>
</dbReference>
<dbReference type="SUPFAM" id="SSF55048">
    <property type="entry name" value="Probable ACP-binding domain of malonyl-CoA ACP transacylase"/>
    <property type="match status" value="1"/>
</dbReference>
<keyword evidence="2" id="KW-0597">Phosphoprotein</keyword>
<name>A0A6B3N0Q9_9CYAN</name>
<dbReference type="Gene3D" id="3.30.70.250">
    <property type="entry name" value="Malonyl-CoA ACP transacylase, ACP-binding"/>
    <property type="match status" value="1"/>
</dbReference>
<dbReference type="Gene3D" id="3.40.47.10">
    <property type="match status" value="2"/>
</dbReference>
<evidence type="ECO:0000313" key="7">
    <source>
        <dbReference type="EMBL" id="NER27246.1"/>
    </source>
</evidence>
<dbReference type="InterPro" id="IPR001227">
    <property type="entry name" value="Ac_transferase_dom_sf"/>
</dbReference>
<evidence type="ECO:0000256" key="4">
    <source>
        <dbReference type="RuleBase" id="RU003694"/>
    </source>
</evidence>
<dbReference type="SUPFAM" id="SSF53901">
    <property type="entry name" value="Thiolase-like"/>
    <property type="match status" value="2"/>
</dbReference>
<dbReference type="InterPro" id="IPR016039">
    <property type="entry name" value="Thiolase-like"/>
</dbReference>
<dbReference type="InterPro" id="IPR014031">
    <property type="entry name" value="Ketoacyl_synth_C"/>
</dbReference>
<dbReference type="PROSITE" id="PS52004">
    <property type="entry name" value="KS3_2"/>
    <property type="match status" value="2"/>
</dbReference>
<dbReference type="PROSITE" id="PS00606">
    <property type="entry name" value="KS3_1"/>
    <property type="match status" value="1"/>
</dbReference>
<feature type="domain" description="Ketosynthase family 3 (KS3)" evidence="6">
    <location>
        <begin position="469"/>
        <end position="933"/>
    </location>
</feature>
<proteinExistence type="inferred from homology"/>
<dbReference type="Pfam" id="PF02801">
    <property type="entry name" value="Ketoacyl-synt_C"/>
    <property type="match status" value="2"/>
</dbReference>
<feature type="domain" description="Ketosynthase family 3 (KS3)" evidence="6">
    <location>
        <begin position="1"/>
        <end position="449"/>
    </location>
</feature>
<dbReference type="InterPro" id="IPR014043">
    <property type="entry name" value="Acyl_transferase_dom"/>
</dbReference>
<feature type="region of interest" description="Disordered" evidence="5">
    <location>
        <begin position="1470"/>
        <end position="1490"/>
    </location>
</feature>